<dbReference type="SUPFAM" id="SSF56784">
    <property type="entry name" value="HAD-like"/>
    <property type="match status" value="1"/>
</dbReference>
<dbReference type="InterPro" id="IPR023198">
    <property type="entry name" value="PGP-like_dom2"/>
</dbReference>
<dbReference type="PRINTS" id="PR00413">
    <property type="entry name" value="HADHALOGNASE"/>
</dbReference>
<dbReference type="EMBL" id="CP147251">
    <property type="protein sequence ID" value="WYJ76465.1"/>
    <property type="molecule type" value="Genomic_DNA"/>
</dbReference>
<dbReference type="Pfam" id="PF13419">
    <property type="entry name" value="HAD_2"/>
    <property type="match status" value="1"/>
</dbReference>
<dbReference type="NCBIfam" id="TIGR01549">
    <property type="entry name" value="HAD-SF-IA-v1"/>
    <property type="match status" value="1"/>
</dbReference>
<reference evidence="1 2" key="2">
    <citation type="submission" date="2024-03" db="EMBL/GenBank/DDBJ databases">
        <title>The Genome Sequence of Enterococcus sp. DIV2402.</title>
        <authorList>
            <consortium name="The Broad Institute Genomics Platform"/>
            <consortium name="The Broad Institute Microbial Omics Core"/>
            <consortium name="The Broad Institute Genomic Center for Infectious Diseases"/>
            <person name="Earl A."/>
            <person name="Manson A."/>
            <person name="Gilmore M."/>
            <person name="Schwartman J."/>
            <person name="Shea T."/>
            <person name="Abouelleil A."/>
            <person name="Cao P."/>
            <person name="Chapman S."/>
            <person name="Cusick C."/>
            <person name="Young S."/>
            <person name="Neafsey D."/>
            <person name="Nusbaum C."/>
            <person name="Birren B."/>
        </authorList>
    </citation>
    <scope>NUCLEOTIDE SEQUENCE [LARGE SCALE GENOMIC DNA]</scope>
    <source>
        <strain evidence="1 2">DIV2402</strain>
    </source>
</reference>
<gene>
    <name evidence="1" type="ORF">DOK78_001097</name>
</gene>
<evidence type="ECO:0000313" key="2">
    <source>
        <dbReference type="Proteomes" id="UP000664701"/>
    </source>
</evidence>
<accession>A0ABZ2SLL0</accession>
<dbReference type="InterPro" id="IPR036412">
    <property type="entry name" value="HAD-like_sf"/>
</dbReference>
<protein>
    <recommendedName>
        <fullName evidence="3">HAD superfamily hydrolase</fullName>
    </recommendedName>
</protein>
<evidence type="ECO:0008006" key="3">
    <source>
        <dbReference type="Google" id="ProtNLM"/>
    </source>
</evidence>
<dbReference type="PANTHER" id="PTHR18901">
    <property type="entry name" value="2-DEOXYGLUCOSE-6-PHOSPHATE PHOSPHATASE 2"/>
    <property type="match status" value="1"/>
</dbReference>
<dbReference type="SFLD" id="SFLDG01135">
    <property type="entry name" value="C1.5.6:_HAD__Beta-PGM__Phospha"/>
    <property type="match status" value="1"/>
</dbReference>
<dbReference type="Proteomes" id="UP000664701">
    <property type="component" value="Chromosome"/>
</dbReference>
<sequence length="220" mass="25057">MRNLQGVIFDMDGLIFDTEHLYYRATKEIADELAIDYDMEIYKQYIGVGDDEVWAAYHEMYDDLHGEEVIVEFIDRSFNRTIELFEAGVADLKPGLTEILDYLAEKQIPRIIASSNQRRIIDILLEKNGLQDAFEHIVSFEDVTRAKPDPQIFEKAHQFFDAPKENILILEDSKNGILAAHSAGIDVIMIPDLLEPTPDLVEKSLAVLDTLADVPGFLEK</sequence>
<reference evidence="1 2" key="1">
    <citation type="submission" date="2021-03" db="EMBL/GenBank/DDBJ databases">
        <authorList>
            <person name="Gilmore M.S."/>
            <person name="Schwartzman J."/>
            <person name="Van Tyne D."/>
            <person name="Martin M."/>
            <person name="Earl A.M."/>
            <person name="Manson A.L."/>
            <person name="Straub T."/>
            <person name="Salamzade R."/>
            <person name="Saavedra J."/>
            <person name="Lebreton F."/>
            <person name="Prichula J."/>
            <person name="Schaufler K."/>
            <person name="Gaca A."/>
            <person name="Sgardioli B."/>
            <person name="Wagenaar J."/>
            <person name="Strong T."/>
        </authorList>
    </citation>
    <scope>NUCLEOTIDE SEQUENCE [LARGE SCALE GENOMIC DNA]</scope>
    <source>
        <strain evidence="1 2">DIV2402</strain>
    </source>
</reference>
<dbReference type="SFLD" id="SFLDG01129">
    <property type="entry name" value="C1.5:_HAD__Beta-PGM__Phosphata"/>
    <property type="match status" value="1"/>
</dbReference>
<dbReference type="InterPro" id="IPR023214">
    <property type="entry name" value="HAD_sf"/>
</dbReference>
<dbReference type="RefSeq" id="WP_207941428.1">
    <property type="nucleotide sequence ID" value="NZ_CP147251.1"/>
</dbReference>
<dbReference type="SFLD" id="SFLDS00003">
    <property type="entry name" value="Haloacid_Dehalogenase"/>
    <property type="match status" value="1"/>
</dbReference>
<dbReference type="CDD" id="cd07505">
    <property type="entry name" value="HAD_BPGM-like"/>
    <property type="match status" value="1"/>
</dbReference>
<dbReference type="PANTHER" id="PTHR18901:SF38">
    <property type="entry name" value="PSEUDOURIDINE-5'-PHOSPHATASE"/>
    <property type="match status" value="1"/>
</dbReference>
<name>A0ABZ2SLL0_9ENTE</name>
<dbReference type="Gene3D" id="3.40.50.1000">
    <property type="entry name" value="HAD superfamily/HAD-like"/>
    <property type="match status" value="1"/>
</dbReference>
<dbReference type="InterPro" id="IPR006439">
    <property type="entry name" value="HAD-SF_hydro_IA"/>
</dbReference>
<proteinExistence type="predicted"/>
<evidence type="ECO:0000313" key="1">
    <source>
        <dbReference type="EMBL" id="WYJ76465.1"/>
    </source>
</evidence>
<keyword evidence="2" id="KW-1185">Reference proteome</keyword>
<dbReference type="InterPro" id="IPR041492">
    <property type="entry name" value="HAD_2"/>
</dbReference>
<dbReference type="Gene3D" id="1.10.150.240">
    <property type="entry name" value="Putative phosphatase, domain 2"/>
    <property type="match status" value="1"/>
</dbReference>
<dbReference type="NCBIfam" id="TIGR01509">
    <property type="entry name" value="HAD-SF-IA-v3"/>
    <property type="match status" value="1"/>
</dbReference>
<organism evidence="1 2">
    <name type="scientific">Candidatus Enterococcus lowellii</name>
    <dbReference type="NCBI Taxonomy" id="2230877"/>
    <lineage>
        <taxon>Bacteria</taxon>
        <taxon>Bacillati</taxon>
        <taxon>Bacillota</taxon>
        <taxon>Bacilli</taxon>
        <taxon>Lactobacillales</taxon>
        <taxon>Enterococcaceae</taxon>
        <taxon>Enterococcus</taxon>
    </lineage>
</organism>